<keyword evidence="4" id="KW-1185">Reference proteome</keyword>
<dbReference type="SUPFAM" id="SSF56801">
    <property type="entry name" value="Acetyl-CoA synthetase-like"/>
    <property type="match status" value="1"/>
</dbReference>
<name>A0A7K1FHV0_9ACTN</name>
<dbReference type="InterPro" id="IPR045851">
    <property type="entry name" value="AMP-bd_C_sf"/>
</dbReference>
<dbReference type="AlphaFoldDB" id="A0A7K1FHV0"/>
<dbReference type="EMBL" id="WLYK01000001">
    <property type="protein sequence ID" value="MTD12454.1"/>
    <property type="molecule type" value="Genomic_DNA"/>
</dbReference>
<dbReference type="PANTHER" id="PTHR43767:SF1">
    <property type="entry name" value="NONRIBOSOMAL PEPTIDE SYNTHASE PES1 (EUROFUNG)-RELATED"/>
    <property type="match status" value="1"/>
</dbReference>
<dbReference type="RefSeq" id="WP_154766519.1">
    <property type="nucleotide sequence ID" value="NZ_WLYK01000001.1"/>
</dbReference>
<feature type="domain" description="AMP-binding enzyme C-terminal" evidence="2">
    <location>
        <begin position="461"/>
        <end position="538"/>
    </location>
</feature>
<comment type="caution">
    <text evidence="3">The sequence shown here is derived from an EMBL/GenBank/DDBJ whole genome shotgun (WGS) entry which is preliminary data.</text>
</comment>
<dbReference type="Gene3D" id="3.30.300.30">
    <property type="match status" value="1"/>
</dbReference>
<dbReference type="Pfam" id="PF13193">
    <property type="entry name" value="AMP-binding_C"/>
    <property type="match status" value="1"/>
</dbReference>
<gene>
    <name evidence="3" type="ORF">GIS00_00665</name>
</gene>
<dbReference type="InterPro" id="IPR042099">
    <property type="entry name" value="ANL_N_sf"/>
</dbReference>
<dbReference type="InterPro" id="IPR050237">
    <property type="entry name" value="ATP-dep_AMP-bd_enzyme"/>
</dbReference>
<dbReference type="InterPro" id="IPR000873">
    <property type="entry name" value="AMP-dep_synth/lig_dom"/>
</dbReference>
<feature type="domain" description="AMP-dependent synthetase/ligase" evidence="1">
    <location>
        <begin position="38"/>
        <end position="410"/>
    </location>
</feature>
<accession>A0A7K1FHV0</accession>
<proteinExistence type="predicted"/>
<dbReference type="Pfam" id="PF00501">
    <property type="entry name" value="AMP-binding"/>
    <property type="match status" value="1"/>
</dbReference>
<organism evidence="3 4">
    <name type="scientific">Nakamurella alba</name>
    <dbReference type="NCBI Taxonomy" id="2665158"/>
    <lineage>
        <taxon>Bacteria</taxon>
        <taxon>Bacillati</taxon>
        <taxon>Actinomycetota</taxon>
        <taxon>Actinomycetes</taxon>
        <taxon>Nakamurellales</taxon>
        <taxon>Nakamurellaceae</taxon>
        <taxon>Nakamurella</taxon>
    </lineage>
</organism>
<evidence type="ECO:0000259" key="2">
    <source>
        <dbReference type="Pfam" id="PF13193"/>
    </source>
</evidence>
<dbReference type="Gene3D" id="3.40.50.12780">
    <property type="entry name" value="N-terminal domain of ligase-like"/>
    <property type="match status" value="1"/>
</dbReference>
<evidence type="ECO:0000259" key="1">
    <source>
        <dbReference type="Pfam" id="PF00501"/>
    </source>
</evidence>
<evidence type="ECO:0000313" key="3">
    <source>
        <dbReference type="EMBL" id="MTD12454.1"/>
    </source>
</evidence>
<sequence>MTSTAPATTLRDRYSDDQIASFYESGYWSTDSLYELIRTSAASRPDKVFVFDSTTAVTYAGLQESAVRVAAGLRRAGVAPGDRVAVQLPNWTEFVVIAAAIARAGAVIVPIMPIYRDKDVAYVLAHSGAKVAVTAEEFKGFGYLEMFRQIRPACEGLETVVITRGATAPGAGEIAWADLEIAGDIAELESEIGPDTHPDEPFLVVYTSGTTARPKGCHHTLNTIRSSAAAIARSLDYTEDDVQFGPSPITHSTGLVTSVLLPLLSGASSHLMEAWEPVEGMRRIKEHGCTVSVTATAFLQMMMAAYDPARDDLSSVRYWVCAGAPIPGSVVEKAGQMLSGGRVLSLYGRSENFLTTMCTSTDAPSRSVSSDGSALHGAEVRVVGPEGEEVPRGEEGDIAYRGPSHMIGYYLDPVETVALFTPDGFSRSGDLGRMDADGFVRVTGRLKDIVIRGGMNISAREIEDLVLAHPAVGTVAVVGMPDERLGEKVCLYVVPAAGAEPPTLESILDGLRAAKLPTAKLPERLEVVDVLPMTATGKIQKHLLREDIARKLG</sequence>
<reference evidence="3 4" key="1">
    <citation type="submission" date="2019-11" db="EMBL/GenBank/DDBJ databases">
        <authorList>
            <person name="Jiang L.-Q."/>
        </authorList>
    </citation>
    <scope>NUCLEOTIDE SEQUENCE [LARGE SCALE GENOMIC DNA]</scope>
    <source>
        <strain evidence="3 4">YIM 132087</strain>
    </source>
</reference>
<dbReference type="PANTHER" id="PTHR43767">
    <property type="entry name" value="LONG-CHAIN-FATTY-ACID--COA LIGASE"/>
    <property type="match status" value="1"/>
</dbReference>
<dbReference type="InterPro" id="IPR025110">
    <property type="entry name" value="AMP-bd_C"/>
</dbReference>
<protein>
    <submittedName>
        <fullName evidence="3">AMP-binding protein</fullName>
    </submittedName>
</protein>
<dbReference type="Proteomes" id="UP000460221">
    <property type="component" value="Unassembled WGS sequence"/>
</dbReference>
<dbReference type="GO" id="GO:0016878">
    <property type="term" value="F:acid-thiol ligase activity"/>
    <property type="evidence" value="ECO:0007669"/>
    <property type="project" value="UniProtKB-ARBA"/>
</dbReference>
<evidence type="ECO:0000313" key="4">
    <source>
        <dbReference type="Proteomes" id="UP000460221"/>
    </source>
</evidence>